<keyword evidence="2" id="KW-0472">Membrane</keyword>
<accession>A0A7K3WXN0</accession>
<feature type="coiled-coil region" evidence="1">
    <location>
        <begin position="85"/>
        <end position="112"/>
    </location>
</feature>
<evidence type="ECO:0000256" key="2">
    <source>
        <dbReference type="SAM" id="Phobius"/>
    </source>
</evidence>
<name>A0A7K3WXN0_9FLAO</name>
<evidence type="ECO:0000313" key="4">
    <source>
        <dbReference type="Proteomes" id="UP000486602"/>
    </source>
</evidence>
<keyword evidence="4" id="KW-1185">Reference proteome</keyword>
<organism evidence="3 4">
    <name type="scientific">Cryomorpha ignava</name>
    <dbReference type="NCBI Taxonomy" id="101383"/>
    <lineage>
        <taxon>Bacteria</taxon>
        <taxon>Pseudomonadati</taxon>
        <taxon>Bacteroidota</taxon>
        <taxon>Flavobacteriia</taxon>
        <taxon>Flavobacteriales</taxon>
        <taxon>Cryomorphaceae</taxon>
        <taxon>Cryomorpha</taxon>
    </lineage>
</organism>
<keyword evidence="2" id="KW-0812">Transmembrane</keyword>
<proteinExistence type="predicted"/>
<keyword evidence="2" id="KW-1133">Transmembrane helix</keyword>
<sequence length="473" mass="54775">MKLFDKHKNQRTKQEIVKPSRAIQTFAYQTLAFFPTLGLTAILLTFSTLTSFGQIQTPKPPTFENNFPQPFTPNPNNNLTPNLKNQPAQNQLNQYQKDFQKQQNQRQELEAIYREISQPSKPTTTATVNYDLPSCASVQGASAYRYAFTEISKMAEGQKTFTLKEANFLVENAFYENQAQFEQFNKTIQQIGQFLTWKIEELNYDKNSNLAKNLILYRFISDTLEIKSKNLKHLPFKYDFDDYMANEDWTKMFVEKALATNSGQCHSLPLLYLILAEEIGAKAQLAYSPSHSYVKFQDDNDKWHNIELTNGMMSTDAFVLQSGYIKAEALQNKIYMQPLNQNELLSHVLFDLAKGYAVKYCYDSFVETIIEKALELDSNNINAHMVKSDYATMRFMYIQKQLNISPDNINQYPKAKKLLDDMYAQYAIVDNLGFEEMPAAAYEKWLGTLQEAKQKQESEQMTFKLNHEIELKK</sequence>
<gene>
    <name evidence="3" type="ORF">G3O08_20480</name>
</gene>
<dbReference type="AlphaFoldDB" id="A0A7K3WXN0"/>
<evidence type="ECO:0008006" key="5">
    <source>
        <dbReference type="Google" id="ProtNLM"/>
    </source>
</evidence>
<protein>
    <recommendedName>
        <fullName evidence="5">Protein SirB1 N-terminal domain-containing protein</fullName>
    </recommendedName>
</protein>
<comment type="caution">
    <text evidence="3">The sequence shown here is derived from an EMBL/GenBank/DDBJ whole genome shotgun (WGS) entry which is preliminary data.</text>
</comment>
<dbReference type="EMBL" id="JAAGVY010000101">
    <property type="protein sequence ID" value="NEN25871.1"/>
    <property type="molecule type" value="Genomic_DNA"/>
</dbReference>
<keyword evidence="1" id="KW-0175">Coiled coil</keyword>
<feature type="transmembrane region" description="Helical" evidence="2">
    <location>
        <begin position="26"/>
        <end position="49"/>
    </location>
</feature>
<evidence type="ECO:0000256" key="1">
    <source>
        <dbReference type="SAM" id="Coils"/>
    </source>
</evidence>
<reference evidence="3 4" key="1">
    <citation type="submission" date="2020-02" db="EMBL/GenBank/DDBJ databases">
        <title>Out from the shadows clarifying the taxonomy of the family Cryomorphaceae and related taxa by utilizing the GTDB taxonomic framework.</title>
        <authorList>
            <person name="Bowman J.P."/>
        </authorList>
    </citation>
    <scope>NUCLEOTIDE SEQUENCE [LARGE SCALE GENOMIC DNA]</scope>
    <source>
        <strain evidence="3 4">QSSC 1-22</strain>
    </source>
</reference>
<evidence type="ECO:0000313" key="3">
    <source>
        <dbReference type="EMBL" id="NEN25871.1"/>
    </source>
</evidence>
<dbReference type="RefSeq" id="WP_163287314.1">
    <property type="nucleotide sequence ID" value="NZ_JAAGVY010000101.1"/>
</dbReference>
<dbReference type="Proteomes" id="UP000486602">
    <property type="component" value="Unassembled WGS sequence"/>
</dbReference>